<dbReference type="GO" id="GO:0000118">
    <property type="term" value="C:histone deacetylase complex"/>
    <property type="evidence" value="ECO:0007669"/>
    <property type="project" value="TreeGrafter"/>
</dbReference>
<evidence type="ECO:0000256" key="2">
    <source>
        <dbReference type="ARBA" id="ARBA00006801"/>
    </source>
</evidence>
<accession>A0A7J9GPI3</accession>
<protein>
    <recommendedName>
        <fullName evidence="6">JmjC domain-containing protein</fullName>
    </recommendedName>
</protein>
<dbReference type="Proteomes" id="UP000593560">
    <property type="component" value="Unassembled WGS sequence"/>
</dbReference>
<feature type="compositionally biased region" description="Polar residues" evidence="5">
    <location>
        <begin position="81"/>
        <end position="91"/>
    </location>
</feature>
<dbReference type="PANTHER" id="PTHR12549">
    <property type="entry name" value="JMJC DOMAIN-CONTAINING HISTONE DEMETHYLATION PROTEIN"/>
    <property type="match status" value="1"/>
</dbReference>
<evidence type="ECO:0000256" key="5">
    <source>
        <dbReference type="SAM" id="MobiDB-lite"/>
    </source>
</evidence>
<dbReference type="OrthoDB" id="1421906at2759"/>
<dbReference type="AlphaFoldDB" id="A0A7J9GPI3"/>
<dbReference type="GO" id="GO:0032454">
    <property type="term" value="F:histone H3K9 demethylase activity"/>
    <property type="evidence" value="ECO:0007669"/>
    <property type="project" value="InterPro"/>
</dbReference>
<feature type="compositionally biased region" description="Basic and acidic residues" evidence="5">
    <location>
        <begin position="40"/>
        <end position="49"/>
    </location>
</feature>
<comment type="subcellular location">
    <subcellularLocation>
        <location evidence="1">Nucleus</location>
    </subcellularLocation>
</comment>
<dbReference type="InterPro" id="IPR003347">
    <property type="entry name" value="JmjC_dom"/>
</dbReference>
<dbReference type="SUPFAM" id="SSF51197">
    <property type="entry name" value="Clavaminate synthase-like"/>
    <property type="match status" value="1"/>
</dbReference>
<dbReference type="PROSITE" id="PS51184">
    <property type="entry name" value="JMJC"/>
    <property type="match status" value="1"/>
</dbReference>
<feature type="region of interest" description="Disordered" evidence="5">
    <location>
        <begin position="80"/>
        <end position="123"/>
    </location>
</feature>
<comment type="similarity">
    <text evidence="2">Belongs to the JARID1 histone demethylase family.</text>
</comment>
<evidence type="ECO:0000256" key="1">
    <source>
        <dbReference type="ARBA" id="ARBA00004123"/>
    </source>
</evidence>
<feature type="region of interest" description="Disordered" evidence="5">
    <location>
        <begin position="36"/>
        <end position="67"/>
    </location>
</feature>
<gene>
    <name evidence="7" type="ORF">Gohar_009534</name>
</gene>
<feature type="compositionally biased region" description="Basic and acidic residues" evidence="5">
    <location>
        <begin position="92"/>
        <end position="104"/>
    </location>
</feature>
<dbReference type="SMART" id="SM00558">
    <property type="entry name" value="JmjC"/>
    <property type="match status" value="1"/>
</dbReference>
<name>A0A7J9GPI3_9ROSI</name>
<dbReference type="PANTHER" id="PTHR12549:SF11">
    <property type="entry name" value="LYSINE-SPECIFIC DEMETHYLASE JMJ25"/>
    <property type="match status" value="1"/>
</dbReference>
<keyword evidence="8" id="KW-1185">Reference proteome</keyword>
<sequence length="240" mass="27559">VNVLTHIAEVNLTRKQLDAISKLKRKHNLQDQQELFGRISKVDRNKPDDGSFDVSTYDRQSNDRAGDQECKVIVEQEGQDGYSSLSGNNSVREFEMQESRKEKMDEEECGENGRSSETSGNEIEEVEAHEGGAVWDIFRRQDVPKLQDYLKKYFREFRYVHCCPVSQVFHPIHDQSFYLTMDHKAKLKQEYGIEPWTFVQKLGEAVLIPAGCPHQVRNIKGSLPLQGGATTLVRSILEVW</sequence>
<dbReference type="GO" id="GO:0046872">
    <property type="term" value="F:metal ion binding"/>
    <property type="evidence" value="ECO:0007669"/>
    <property type="project" value="UniProtKB-KW"/>
</dbReference>
<comment type="caution">
    <text evidence="7">The sequence shown here is derived from an EMBL/GenBank/DDBJ whole genome shotgun (WGS) entry which is preliminary data.</text>
</comment>
<evidence type="ECO:0000259" key="6">
    <source>
        <dbReference type="PROSITE" id="PS51184"/>
    </source>
</evidence>
<evidence type="ECO:0000313" key="8">
    <source>
        <dbReference type="Proteomes" id="UP000593560"/>
    </source>
</evidence>
<dbReference type="GO" id="GO:0003712">
    <property type="term" value="F:transcription coregulator activity"/>
    <property type="evidence" value="ECO:0007669"/>
    <property type="project" value="TreeGrafter"/>
</dbReference>
<dbReference type="EMBL" id="JABFAD010000005">
    <property type="protein sequence ID" value="MBA0798994.1"/>
    <property type="molecule type" value="Genomic_DNA"/>
</dbReference>
<dbReference type="InterPro" id="IPR045109">
    <property type="entry name" value="LSDs-like"/>
</dbReference>
<organism evidence="7 8">
    <name type="scientific">Gossypium harknessii</name>
    <dbReference type="NCBI Taxonomy" id="34285"/>
    <lineage>
        <taxon>Eukaryota</taxon>
        <taxon>Viridiplantae</taxon>
        <taxon>Streptophyta</taxon>
        <taxon>Embryophyta</taxon>
        <taxon>Tracheophyta</taxon>
        <taxon>Spermatophyta</taxon>
        <taxon>Magnoliopsida</taxon>
        <taxon>eudicotyledons</taxon>
        <taxon>Gunneridae</taxon>
        <taxon>Pentapetalae</taxon>
        <taxon>rosids</taxon>
        <taxon>malvids</taxon>
        <taxon>Malvales</taxon>
        <taxon>Malvaceae</taxon>
        <taxon>Malvoideae</taxon>
        <taxon>Gossypium</taxon>
    </lineage>
</organism>
<keyword evidence="3" id="KW-0479">Metal-binding</keyword>
<feature type="non-terminal residue" evidence="7">
    <location>
        <position position="1"/>
    </location>
</feature>
<dbReference type="Gene3D" id="2.60.120.650">
    <property type="entry name" value="Cupin"/>
    <property type="match status" value="1"/>
</dbReference>
<dbReference type="GO" id="GO:0031490">
    <property type="term" value="F:chromatin DNA binding"/>
    <property type="evidence" value="ECO:0007669"/>
    <property type="project" value="TreeGrafter"/>
</dbReference>
<evidence type="ECO:0000256" key="3">
    <source>
        <dbReference type="ARBA" id="ARBA00022723"/>
    </source>
</evidence>
<dbReference type="GO" id="GO:0000785">
    <property type="term" value="C:chromatin"/>
    <property type="evidence" value="ECO:0007669"/>
    <property type="project" value="TreeGrafter"/>
</dbReference>
<dbReference type="Pfam" id="PF02373">
    <property type="entry name" value="JmjC"/>
    <property type="match status" value="1"/>
</dbReference>
<feature type="domain" description="JmjC" evidence="6">
    <location>
        <begin position="1"/>
        <end position="240"/>
    </location>
</feature>
<proteinExistence type="inferred from homology"/>
<reference evidence="7 8" key="1">
    <citation type="journal article" date="2019" name="Genome Biol. Evol.">
        <title>Insights into the evolution of the New World diploid cottons (Gossypium, subgenus Houzingenia) based on genome sequencing.</title>
        <authorList>
            <person name="Grover C.E."/>
            <person name="Arick M.A. 2nd"/>
            <person name="Thrash A."/>
            <person name="Conover J.L."/>
            <person name="Sanders W.S."/>
            <person name="Peterson D.G."/>
            <person name="Frelichowski J.E."/>
            <person name="Scheffler J.A."/>
            <person name="Scheffler B.E."/>
            <person name="Wendel J.F."/>
        </authorList>
    </citation>
    <scope>NUCLEOTIDE SEQUENCE [LARGE SCALE GENOMIC DNA]</scope>
    <source>
        <strain evidence="7">0</strain>
        <tissue evidence="7">Leaf</tissue>
    </source>
</reference>
<dbReference type="GO" id="GO:0006357">
    <property type="term" value="P:regulation of transcription by RNA polymerase II"/>
    <property type="evidence" value="ECO:0007669"/>
    <property type="project" value="TreeGrafter"/>
</dbReference>
<evidence type="ECO:0000256" key="4">
    <source>
        <dbReference type="ARBA" id="ARBA00023242"/>
    </source>
</evidence>
<evidence type="ECO:0000313" key="7">
    <source>
        <dbReference type="EMBL" id="MBA0798994.1"/>
    </source>
</evidence>
<keyword evidence="4" id="KW-0539">Nucleus</keyword>